<protein>
    <submittedName>
        <fullName evidence="2">Uncharacterized protein</fullName>
    </submittedName>
</protein>
<feature type="region of interest" description="Disordered" evidence="1">
    <location>
        <begin position="37"/>
        <end position="61"/>
    </location>
</feature>
<reference evidence="2 3" key="1">
    <citation type="journal article" date="2024" name="Chem. Sci.">
        <title>Discovery of megapolipeptins by genome mining of a Burkholderiales bacteria collection.</title>
        <authorList>
            <person name="Paulo B.S."/>
            <person name="Recchia M.J.J."/>
            <person name="Lee S."/>
            <person name="Fergusson C.H."/>
            <person name="Romanowski S.B."/>
            <person name="Hernandez A."/>
            <person name="Krull N."/>
            <person name="Liu D.Y."/>
            <person name="Cavanagh H."/>
            <person name="Bos A."/>
            <person name="Gray C.A."/>
            <person name="Murphy B.T."/>
            <person name="Linington R.G."/>
            <person name="Eustaquio A.S."/>
        </authorList>
    </citation>
    <scope>NUCLEOTIDE SEQUENCE [LARGE SCALE GENOMIC DNA]</scope>
    <source>
        <strain evidence="2 3">RL17-374-BIF-D</strain>
    </source>
</reference>
<evidence type="ECO:0000313" key="3">
    <source>
        <dbReference type="Proteomes" id="UP001629462"/>
    </source>
</evidence>
<evidence type="ECO:0000256" key="1">
    <source>
        <dbReference type="SAM" id="MobiDB-lite"/>
    </source>
</evidence>
<sequence>MTNDFTAIGMTNDRGERCAISANAAKVLETTRRAWNEATAQAPKKATQRPPRVTQPKKRVVPRRSRWSSLVAALNYWSPKPL</sequence>
<gene>
    <name evidence="2" type="ORF">PQR08_19805</name>
</gene>
<name>A0ABW9CNY5_9BURK</name>
<proteinExistence type="predicted"/>
<dbReference type="Proteomes" id="UP001629462">
    <property type="component" value="Unassembled WGS sequence"/>
</dbReference>
<dbReference type="EMBL" id="JAQQDB010000017">
    <property type="protein sequence ID" value="MFM0519677.1"/>
    <property type="molecule type" value="Genomic_DNA"/>
</dbReference>
<accession>A0ABW9CNY5</accession>
<organism evidence="2 3">
    <name type="scientific">Caballeronia jiangsuensis</name>
    <dbReference type="NCBI Taxonomy" id="1458357"/>
    <lineage>
        <taxon>Bacteria</taxon>
        <taxon>Pseudomonadati</taxon>
        <taxon>Pseudomonadota</taxon>
        <taxon>Betaproteobacteria</taxon>
        <taxon>Burkholderiales</taxon>
        <taxon>Burkholderiaceae</taxon>
        <taxon>Caballeronia</taxon>
    </lineage>
</organism>
<keyword evidence="3" id="KW-1185">Reference proteome</keyword>
<evidence type="ECO:0000313" key="2">
    <source>
        <dbReference type="EMBL" id="MFM0519677.1"/>
    </source>
</evidence>
<dbReference type="RefSeq" id="WP_250483826.1">
    <property type="nucleotide sequence ID" value="NZ_JAQQDB010000017.1"/>
</dbReference>
<comment type="caution">
    <text evidence="2">The sequence shown here is derived from an EMBL/GenBank/DDBJ whole genome shotgun (WGS) entry which is preliminary data.</text>
</comment>